<dbReference type="PANTHER" id="PTHR11496">
    <property type="entry name" value="ALCOHOL DEHYDROGENASE"/>
    <property type="match status" value="1"/>
</dbReference>
<dbReference type="GO" id="GO:0004022">
    <property type="term" value="F:alcohol dehydrogenase (NAD+) activity"/>
    <property type="evidence" value="ECO:0007669"/>
    <property type="project" value="TreeGrafter"/>
</dbReference>
<evidence type="ECO:0000256" key="1">
    <source>
        <dbReference type="ARBA" id="ARBA00007358"/>
    </source>
</evidence>
<dbReference type="InterPro" id="IPR001670">
    <property type="entry name" value="ADH_Fe/GldA"/>
</dbReference>
<dbReference type="GO" id="GO:0046872">
    <property type="term" value="F:metal ion binding"/>
    <property type="evidence" value="ECO:0007669"/>
    <property type="project" value="InterPro"/>
</dbReference>
<dbReference type="Gene3D" id="3.40.50.1970">
    <property type="match status" value="1"/>
</dbReference>
<dbReference type="PROSITE" id="PS00913">
    <property type="entry name" value="ADH_IRON_1"/>
    <property type="match status" value="1"/>
</dbReference>
<name>A0A938YD79_9ACTN</name>
<evidence type="ECO:0000256" key="2">
    <source>
        <dbReference type="ARBA" id="ARBA00023002"/>
    </source>
</evidence>
<protein>
    <submittedName>
        <fullName evidence="6">Iron-containing alcohol dehydrogenase</fullName>
    </submittedName>
</protein>
<keyword evidence="7" id="KW-1185">Reference proteome</keyword>
<feature type="domain" description="Fe-containing alcohol dehydrogenase-like C-terminal" evidence="5">
    <location>
        <begin position="204"/>
        <end position="412"/>
    </location>
</feature>
<evidence type="ECO:0000313" key="6">
    <source>
        <dbReference type="EMBL" id="MBM9467436.1"/>
    </source>
</evidence>
<evidence type="ECO:0000256" key="3">
    <source>
        <dbReference type="ARBA" id="ARBA00023027"/>
    </source>
</evidence>
<dbReference type="Pfam" id="PF00465">
    <property type="entry name" value="Fe-ADH"/>
    <property type="match status" value="1"/>
</dbReference>
<evidence type="ECO:0000259" key="4">
    <source>
        <dbReference type="Pfam" id="PF00465"/>
    </source>
</evidence>
<organism evidence="6 7">
    <name type="scientific">Nakamurella leprariae</name>
    <dbReference type="NCBI Taxonomy" id="2803911"/>
    <lineage>
        <taxon>Bacteria</taxon>
        <taxon>Bacillati</taxon>
        <taxon>Actinomycetota</taxon>
        <taxon>Actinomycetes</taxon>
        <taxon>Nakamurellales</taxon>
        <taxon>Nakamurellaceae</taxon>
        <taxon>Nakamurella</taxon>
    </lineage>
</organism>
<sequence length="423" mass="43926">MTLSSTVLPTADRSVNVLALGLLRQPATVLFGPGQRRQLPRLVAEIARHVLVVTDARMAASAEFTEMVSGLDAVGVRVSVFGETEPELPERDVAALVDRFAGQGIGAVVGLGGGSCMDLAKVAAVVLPSSADVREFHGEFRVPGPGLPIITVPTTGGTGAEVTCISVLFDEDKGMKVGVASPHLQARITVIDPEFTLSCPPGLTAATAADALSHLVESFTGRAKNPTADALAGTLYAGKNLLTDLFARHGLLLMSRSLPRLAADPQDLSARSEVMLAAYCAGMAINTAGTAGAHAIQSPIGALTHTPHGFGVSALLPAVMRYNLPSRVPEFAEIADILGVAVAGQDEQDQARSGILGIEALLETIGAPLDLASLGLPVEQFGFVADQALLATRLTANNPRPLTREAIMAILEHGHAGDRSWWG</sequence>
<dbReference type="PANTHER" id="PTHR11496:SF102">
    <property type="entry name" value="ALCOHOL DEHYDROGENASE 4"/>
    <property type="match status" value="1"/>
</dbReference>
<dbReference type="SUPFAM" id="SSF56796">
    <property type="entry name" value="Dehydroquinate synthase-like"/>
    <property type="match status" value="1"/>
</dbReference>
<accession>A0A938YD79</accession>
<dbReference type="AlphaFoldDB" id="A0A938YD79"/>
<dbReference type="FunFam" id="3.40.50.1970:FF:000003">
    <property type="entry name" value="Alcohol dehydrogenase, iron-containing"/>
    <property type="match status" value="1"/>
</dbReference>
<dbReference type="EMBL" id="JAERWK010000010">
    <property type="protein sequence ID" value="MBM9467436.1"/>
    <property type="molecule type" value="Genomic_DNA"/>
</dbReference>
<dbReference type="Proteomes" id="UP000663792">
    <property type="component" value="Unassembled WGS sequence"/>
</dbReference>
<evidence type="ECO:0000313" key="7">
    <source>
        <dbReference type="Proteomes" id="UP000663792"/>
    </source>
</evidence>
<proteinExistence type="inferred from homology"/>
<gene>
    <name evidence="6" type="ORF">JL106_09125</name>
</gene>
<keyword evidence="2" id="KW-0560">Oxidoreductase</keyword>
<keyword evidence="3" id="KW-0520">NAD</keyword>
<dbReference type="InterPro" id="IPR018211">
    <property type="entry name" value="ADH_Fe_CS"/>
</dbReference>
<dbReference type="InterPro" id="IPR039697">
    <property type="entry name" value="Alcohol_dehydrogenase_Fe"/>
</dbReference>
<dbReference type="InterPro" id="IPR056798">
    <property type="entry name" value="ADH_Fe_C"/>
</dbReference>
<comment type="similarity">
    <text evidence="1">Belongs to the iron-containing alcohol dehydrogenase family.</text>
</comment>
<dbReference type="CDD" id="cd08191">
    <property type="entry name" value="Fe-ADH-like"/>
    <property type="match status" value="1"/>
</dbReference>
<feature type="domain" description="Alcohol dehydrogenase iron-type/glycerol dehydrogenase GldA" evidence="4">
    <location>
        <begin position="26"/>
        <end position="193"/>
    </location>
</feature>
<comment type="caution">
    <text evidence="6">The sequence shown here is derived from an EMBL/GenBank/DDBJ whole genome shotgun (WGS) entry which is preliminary data.</text>
</comment>
<dbReference type="Pfam" id="PF25137">
    <property type="entry name" value="ADH_Fe_C"/>
    <property type="match status" value="1"/>
</dbReference>
<dbReference type="Gene3D" id="1.20.1090.10">
    <property type="entry name" value="Dehydroquinate synthase-like - alpha domain"/>
    <property type="match status" value="1"/>
</dbReference>
<reference evidence="6" key="1">
    <citation type="submission" date="2021-01" db="EMBL/GenBank/DDBJ databases">
        <title>YIM 132084 draft genome.</title>
        <authorList>
            <person name="An D."/>
        </authorList>
    </citation>
    <scope>NUCLEOTIDE SEQUENCE</scope>
    <source>
        <strain evidence="6">YIM 132084</strain>
    </source>
</reference>
<evidence type="ECO:0000259" key="5">
    <source>
        <dbReference type="Pfam" id="PF25137"/>
    </source>
</evidence>
<dbReference type="RefSeq" id="WP_205260369.1">
    <property type="nucleotide sequence ID" value="NZ_JAERWK010000010.1"/>
</dbReference>